<dbReference type="InterPro" id="IPR029903">
    <property type="entry name" value="RmlD-like-bd"/>
</dbReference>
<dbReference type="GO" id="GO:0008831">
    <property type="term" value="F:dTDP-4-dehydrorhamnose reductase activity"/>
    <property type="evidence" value="ECO:0007669"/>
    <property type="project" value="UniProtKB-EC"/>
</dbReference>
<dbReference type="PANTHER" id="PTHR10491:SF4">
    <property type="entry name" value="METHIONINE ADENOSYLTRANSFERASE 2 SUBUNIT BETA"/>
    <property type="match status" value="1"/>
</dbReference>
<sequence length="289" mass="32249">MKVIILGADGMLGNDLGKVFYDLGPYLLDKLELDVTNERAINNVFLKLKPDVVINAAAYTDVDGCEVNKDLAMQVNGNAPGYLAKASKEVGAVFLHFSTDYVFSGDNKDGYNESDEPSSPINFYGETKFAGEKAVMECGGKFYLIRTSWLFGDSSNIGKGKHVNFVETMIRLAKDKDEIRVVSDQHGKPTYTLDLAEKVKKLIDKKGEFGIYHLANEPATTWFEFAKEIIDKWSRKADGTVRIPGIVPVDSDEFPRPAKRPKYSVLLNTKLPPMRSWKDALNDYLGSRD</sequence>
<evidence type="ECO:0000313" key="5">
    <source>
        <dbReference type="Proteomes" id="UP000177932"/>
    </source>
</evidence>
<organism evidence="4 5">
    <name type="scientific">Candidatus Spechtbacteria bacterium RIFCSPHIGHO2_01_FULL_43_30</name>
    <dbReference type="NCBI Taxonomy" id="1802158"/>
    <lineage>
        <taxon>Bacteria</taxon>
        <taxon>Candidatus Spechtiibacteriota</taxon>
    </lineage>
</organism>
<dbReference type="InterPro" id="IPR036291">
    <property type="entry name" value="NAD(P)-bd_dom_sf"/>
</dbReference>
<dbReference type="EC" id="1.1.1.133" evidence="2"/>
<dbReference type="GO" id="GO:0005829">
    <property type="term" value="C:cytosol"/>
    <property type="evidence" value="ECO:0007669"/>
    <property type="project" value="TreeGrafter"/>
</dbReference>
<dbReference type="CDD" id="cd05254">
    <property type="entry name" value="dTDP_HR_like_SDR_e"/>
    <property type="match status" value="1"/>
</dbReference>
<dbReference type="UniPathway" id="UPA00124"/>
<keyword evidence="2" id="KW-0560">Oxidoreductase</keyword>
<comment type="caution">
    <text evidence="4">The sequence shown here is derived from an EMBL/GenBank/DDBJ whole genome shotgun (WGS) entry which is preliminary data.</text>
</comment>
<evidence type="ECO:0000256" key="1">
    <source>
        <dbReference type="ARBA" id="ARBA00010944"/>
    </source>
</evidence>
<dbReference type="GO" id="GO:0019305">
    <property type="term" value="P:dTDP-rhamnose biosynthetic process"/>
    <property type="evidence" value="ECO:0007669"/>
    <property type="project" value="UniProtKB-UniPathway"/>
</dbReference>
<feature type="domain" description="RmlD-like substrate binding" evidence="3">
    <location>
        <begin position="1"/>
        <end position="285"/>
    </location>
</feature>
<dbReference type="Proteomes" id="UP000177932">
    <property type="component" value="Unassembled WGS sequence"/>
</dbReference>
<dbReference type="Gene3D" id="3.40.50.720">
    <property type="entry name" value="NAD(P)-binding Rossmann-like Domain"/>
    <property type="match status" value="1"/>
</dbReference>
<evidence type="ECO:0000256" key="2">
    <source>
        <dbReference type="RuleBase" id="RU364082"/>
    </source>
</evidence>
<dbReference type="NCBIfam" id="TIGR01214">
    <property type="entry name" value="rmlD"/>
    <property type="match status" value="1"/>
</dbReference>
<dbReference type="EMBL" id="MHOD01000007">
    <property type="protein sequence ID" value="OGZ58453.1"/>
    <property type="molecule type" value="Genomic_DNA"/>
</dbReference>
<evidence type="ECO:0000259" key="3">
    <source>
        <dbReference type="Pfam" id="PF04321"/>
    </source>
</evidence>
<comment type="similarity">
    <text evidence="1 2">Belongs to the dTDP-4-dehydrorhamnose reductase family.</text>
</comment>
<name>A0A1G2H7J5_9BACT</name>
<comment type="function">
    <text evidence="2">Catalyzes the reduction of dTDP-6-deoxy-L-lyxo-4-hexulose to yield dTDP-L-rhamnose.</text>
</comment>
<comment type="pathway">
    <text evidence="2">Carbohydrate biosynthesis; dTDP-L-rhamnose biosynthesis.</text>
</comment>
<dbReference type="Gene3D" id="3.90.25.10">
    <property type="entry name" value="UDP-galactose 4-epimerase, domain 1"/>
    <property type="match status" value="1"/>
</dbReference>
<dbReference type="STRING" id="1802158.A2827_01960"/>
<dbReference type="Pfam" id="PF04321">
    <property type="entry name" value="RmlD_sub_bind"/>
    <property type="match status" value="1"/>
</dbReference>
<dbReference type="InterPro" id="IPR005913">
    <property type="entry name" value="dTDP_dehydrorham_reduct"/>
</dbReference>
<protein>
    <recommendedName>
        <fullName evidence="2">dTDP-4-dehydrorhamnose reductase</fullName>
        <ecNumber evidence="2">1.1.1.133</ecNumber>
    </recommendedName>
</protein>
<keyword evidence="2" id="KW-0521">NADP</keyword>
<gene>
    <name evidence="4" type="ORF">A2827_01960</name>
</gene>
<proteinExistence type="inferred from homology"/>
<reference evidence="4 5" key="1">
    <citation type="journal article" date="2016" name="Nat. Commun.">
        <title>Thousands of microbial genomes shed light on interconnected biogeochemical processes in an aquifer system.</title>
        <authorList>
            <person name="Anantharaman K."/>
            <person name="Brown C.T."/>
            <person name="Hug L.A."/>
            <person name="Sharon I."/>
            <person name="Castelle C.J."/>
            <person name="Probst A.J."/>
            <person name="Thomas B.C."/>
            <person name="Singh A."/>
            <person name="Wilkins M.J."/>
            <person name="Karaoz U."/>
            <person name="Brodie E.L."/>
            <person name="Williams K.H."/>
            <person name="Hubbard S.S."/>
            <person name="Banfield J.F."/>
        </authorList>
    </citation>
    <scope>NUCLEOTIDE SEQUENCE [LARGE SCALE GENOMIC DNA]</scope>
</reference>
<dbReference type="AlphaFoldDB" id="A0A1G2H7J5"/>
<accession>A0A1G2H7J5</accession>
<dbReference type="SUPFAM" id="SSF51735">
    <property type="entry name" value="NAD(P)-binding Rossmann-fold domains"/>
    <property type="match status" value="1"/>
</dbReference>
<evidence type="ECO:0000313" key="4">
    <source>
        <dbReference type="EMBL" id="OGZ58453.1"/>
    </source>
</evidence>
<dbReference type="PANTHER" id="PTHR10491">
    <property type="entry name" value="DTDP-4-DEHYDRORHAMNOSE REDUCTASE"/>
    <property type="match status" value="1"/>
</dbReference>